<dbReference type="GO" id="GO:0060003">
    <property type="term" value="P:copper ion export"/>
    <property type="evidence" value="ECO:0007669"/>
    <property type="project" value="TreeGrafter"/>
</dbReference>
<dbReference type="GO" id="GO:0030288">
    <property type="term" value="C:outer membrane-bounded periplasmic space"/>
    <property type="evidence" value="ECO:0007669"/>
    <property type="project" value="TreeGrafter"/>
</dbReference>
<dbReference type="PANTHER" id="PTHR30097">
    <property type="entry name" value="CATION EFFLUX SYSTEM PROTEIN CUSB"/>
    <property type="match status" value="1"/>
</dbReference>
<dbReference type="Pfam" id="PF25919">
    <property type="entry name" value="BSH_CusB"/>
    <property type="match status" value="1"/>
</dbReference>
<dbReference type="Gene3D" id="6.10.140.730">
    <property type="match status" value="1"/>
</dbReference>
<dbReference type="SUPFAM" id="SSF111369">
    <property type="entry name" value="HlyD-like secretion proteins"/>
    <property type="match status" value="1"/>
</dbReference>
<dbReference type="GO" id="GO:0022857">
    <property type="term" value="F:transmembrane transporter activity"/>
    <property type="evidence" value="ECO:0007669"/>
    <property type="project" value="InterPro"/>
</dbReference>
<dbReference type="OrthoDB" id="9806939at2"/>
<sequence length="512" mass="56666">MNSNLKMISILVIGILTGISATILYTPQNQVVSEDKEKAKPSYWVAPMNPNFRSDKPGKSPMGMDMIPVYEDAAGSTDFGPGAVTISPAVINKLGVRTTEVTLGTLQNNIKTVGYVQYDQDHLIYINPRVDGWVEELYVKAAGDPVIKGQPIYSIYSPALVNAQEEMLLALNRKDQRLITASEERLKALQIPSSAIQALRKNRTVKQNITFYAPQSGVIDNLNIREGSFVKPGMTMFSIGSLSQVWVEAEIFERQANMVKVGQIVEMKLDYLPGQFWQGKVDYVYPTLDSKTRTLKVRLRFDNTNAALKPNMFAQVSIKTLSDEDVLLLPREAVIRTGNSDRVVLALGEGKYKSVAVTVGRLDDDSIQIESGLYEGDVVVSSAQFLLDSESNKTSDLKRMTAHEDEQSDIQAITSDTAWVEAKVNSLMAAHRMINVDHQAVSEWDWPSMTMDFTVDDSVDFSVFTVGTVLHIELEKTSDGAVKVVDIRTPKITDEVSNTTHEADHSGMESGE</sequence>
<dbReference type="InterPro" id="IPR042230">
    <property type="entry name" value="CusF_sf"/>
</dbReference>
<dbReference type="Gene3D" id="2.40.30.170">
    <property type="match status" value="1"/>
</dbReference>
<evidence type="ECO:0000259" key="7">
    <source>
        <dbReference type="Pfam" id="PF25967"/>
    </source>
</evidence>
<organism evidence="8 9">
    <name type="scientific">Shewanella livingstonensis</name>
    <dbReference type="NCBI Taxonomy" id="150120"/>
    <lineage>
        <taxon>Bacteria</taxon>
        <taxon>Pseudomonadati</taxon>
        <taxon>Pseudomonadota</taxon>
        <taxon>Gammaproteobacteria</taxon>
        <taxon>Alteromonadales</taxon>
        <taxon>Shewanellaceae</taxon>
        <taxon>Shewanella</taxon>
    </lineage>
</organism>
<evidence type="ECO:0000256" key="2">
    <source>
        <dbReference type="ARBA" id="ARBA00022448"/>
    </source>
</evidence>
<dbReference type="GO" id="GO:0015679">
    <property type="term" value="P:plasma membrane copper ion transport"/>
    <property type="evidence" value="ECO:0007669"/>
    <property type="project" value="TreeGrafter"/>
</dbReference>
<dbReference type="RefSeq" id="WP_124730902.1">
    <property type="nucleotide sequence ID" value="NZ_CBCSKC010000009.1"/>
</dbReference>
<keyword evidence="2" id="KW-0813">Transport</keyword>
<dbReference type="FunFam" id="2.40.30.170:FF:000010">
    <property type="entry name" value="Efflux RND transporter periplasmic adaptor subunit"/>
    <property type="match status" value="1"/>
</dbReference>
<feature type="domain" description="CusB-like three alpha-helical bundle" evidence="4">
    <location>
        <begin position="160"/>
        <end position="206"/>
    </location>
</feature>
<dbReference type="KEGG" id="slj:EGC82_11600"/>
<evidence type="ECO:0000313" key="9">
    <source>
        <dbReference type="Proteomes" id="UP000278035"/>
    </source>
</evidence>
<feature type="domain" description="Heavy metal binding" evidence="3">
    <location>
        <begin position="43"/>
        <end position="69"/>
    </location>
</feature>
<evidence type="ECO:0000259" key="5">
    <source>
        <dbReference type="Pfam" id="PF25919"/>
    </source>
</evidence>
<evidence type="ECO:0000259" key="6">
    <source>
        <dbReference type="Pfam" id="PF25954"/>
    </source>
</evidence>
<evidence type="ECO:0000313" key="8">
    <source>
        <dbReference type="EMBL" id="AZG73349.1"/>
    </source>
</evidence>
<feature type="domain" description="Multidrug resistance protein MdtA-like C-terminal permuted SH3" evidence="7">
    <location>
        <begin position="325"/>
        <end position="381"/>
    </location>
</feature>
<dbReference type="PANTHER" id="PTHR30097:SF15">
    <property type="entry name" value="CATION EFFLUX SYSTEM PROTEIN CUSB"/>
    <property type="match status" value="1"/>
</dbReference>
<keyword evidence="9" id="KW-1185">Reference proteome</keyword>
<dbReference type="Pfam" id="PF25967">
    <property type="entry name" value="RND-MFP_C"/>
    <property type="match status" value="1"/>
</dbReference>
<dbReference type="InterPro" id="IPR021647">
    <property type="entry name" value="CusF_Ec"/>
</dbReference>
<accession>A0A3G8LUT5</accession>
<dbReference type="Pfam" id="PF25954">
    <property type="entry name" value="Beta-barrel_RND_2"/>
    <property type="match status" value="1"/>
</dbReference>
<dbReference type="InterPro" id="IPR058791">
    <property type="entry name" value="3HB_CusB"/>
</dbReference>
<dbReference type="InterPro" id="IPR051909">
    <property type="entry name" value="MFP_Cation_Efflux"/>
</dbReference>
<name>A0A3G8LUT5_9GAMM</name>
<dbReference type="Gene3D" id="2.40.420.20">
    <property type="match status" value="1"/>
</dbReference>
<dbReference type="InterPro" id="IPR058627">
    <property type="entry name" value="MdtA-like_C"/>
</dbReference>
<dbReference type="Gene3D" id="2.40.50.320">
    <property type="entry name" value="Copper binding periplasmic protein CusF"/>
    <property type="match status" value="1"/>
</dbReference>
<dbReference type="Pfam" id="PF25869">
    <property type="entry name" value="3HB_CusB"/>
    <property type="match status" value="1"/>
</dbReference>
<protein>
    <submittedName>
        <fullName evidence="8">Efflux RND transporter periplasmic adaptor subunit</fullName>
    </submittedName>
</protein>
<reference evidence="9" key="1">
    <citation type="submission" date="2018-11" db="EMBL/GenBank/DDBJ databases">
        <title>Shewanella sp. M2.</title>
        <authorList>
            <person name="Hwang Y.J."/>
            <person name="Hwang C.Y."/>
        </authorList>
    </citation>
    <scope>NUCLEOTIDE SEQUENCE [LARGE SCALE GENOMIC DNA]</scope>
    <source>
        <strain evidence="9">LMG 19866</strain>
    </source>
</reference>
<evidence type="ECO:0000259" key="3">
    <source>
        <dbReference type="Pfam" id="PF19335"/>
    </source>
</evidence>
<dbReference type="InterPro" id="IPR058792">
    <property type="entry name" value="Beta-barrel_RND_2"/>
</dbReference>
<dbReference type="InterPro" id="IPR006143">
    <property type="entry name" value="RND_pump_MFP"/>
</dbReference>
<dbReference type="GO" id="GO:0046914">
    <property type="term" value="F:transition metal ion binding"/>
    <property type="evidence" value="ECO:0007669"/>
    <property type="project" value="TreeGrafter"/>
</dbReference>
<dbReference type="NCBIfam" id="TIGR01730">
    <property type="entry name" value="RND_mfp"/>
    <property type="match status" value="1"/>
</dbReference>
<evidence type="ECO:0000259" key="4">
    <source>
        <dbReference type="Pfam" id="PF25869"/>
    </source>
</evidence>
<dbReference type="AlphaFoldDB" id="A0A3G8LUT5"/>
<gene>
    <name evidence="8" type="ORF">EGC82_11600</name>
</gene>
<dbReference type="InterPro" id="IPR045800">
    <property type="entry name" value="HMBD"/>
</dbReference>
<feature type="domain" description="CusB-like beta-barrel" evidence="6">
    <location>
        <begin position="244"/>
        <end position="320"/>
    </location>
</feature>
<dbReference type="Pfam" id="PF11604">
    <property type="entry name" value="CusF_Ec"/>
    <property type="match status" value="1"/>
</dbReference>
<dbReference type="InterPro" id="IPR058790">
    <property type="entry name" value="BSH_CusB"/>
</dbReference>
<dbReference type="EMBL" id="CP034015">
    <property type="protein sequence ID" value="AZG73349.1"/>
    <property type="molecule type" value="Genomic_DNA"/>
</dbReference>
<feature type="domain" description="CusB-like barrel-sandwich hybrid" evidence="5">
    <location>
        <begin position="126"/>
        <end position="239"/>
    </location>
</feature>
<dbReference type="GO" id="GO:0016020">
    <property type="term" value="C:membrane"/>
    <property type="evidence" value="ECO:0007669"/>
    <property type="project" value="InterPro"/>
</dbReference>
<evidence type="ECO:0000256" key="1">
    <source>
        <dbReference type="ARBA" id="ARBA00009477"/>
    </source>
</evidence>
<proteinExistence type="inferred from homology"/>
<dbReference type="Pfam" id="PF19335">
    <property type="entry name" value="HMBD"/>
    <property type="match status" value="1"/>
</dbReference>
<dbReference type="Proteomes" id="UP000278035">
    <property type="component" value="Chromosome"/>
</dbReference>
<dbReference type="Gene3D" id="2.40.50.100">
    <property type="match status" value="1"/>
</dbReference>
<comment type="similarity">
    <text evidence="1">Belongs to the membrane fusion protein (MFP) (TC 8.A.1) family.</text>
</comment>